<dbReference type="Proteomes" id="UP000003340">
    <property type="component" value="Unassembled WGS sequence"/>
</dbReference>
<dbReference type="AlphaFoldDB" id="C0EA13"/>
<keyword evidence="2" id="KW-1185">Reference proteome</keyword>
<gene>
    <name evidence="1" type="ORF">CLOSTMETH_00667</name>
</gene>
<evidence type="ECO:0000313" key="1">
    <source>
        <dbReference type="EMBL" id="EEG31632.1"/>
    </source>
</evidence>
<reference evidence="1 2" key="1">
    <citation type="submission" date="2009-01" db="EMBL/GenBank/DDBJ databases">
        <authorList>
            <person name="Fulton L."/>
            <person name="Clifton S."/>
            <person name="Fulton B."/>
            <person name="Xu J."/>
            <person name="Minx P."/>
            <person name="Pepin K.H."/>
            <person name="Johnson M."/>
            <person name="Bhonagiri V."/>
            <person name="Nash W.E."/>
            <person name="Mardis E.R."/>
            <person name="Wilson R.K."/>
        </authorList>
    </citation>
    <scope>NUCLEOTIDE SEQUENCE [LARGE SCALE GENOMIC DNA]</scope>
    <source>
        <strain evidence="1 2">DSM 5476</strain>
    </source>
</reference>
<evidence type="ECO:0000313" key="2">
    <source>
        <dbReference type="Proteomes" id="UP000003340"/>
    </source>
</evidence>
<dbReference type="NCBIfam" id="NF046065">
    <property type="entry name" value="MtxRegRemB"/>
    <property type="match status" value="1"/>
</dbReference>
<accession>C0EA13</accession>
<dbReference type="STRING" id="537013.CLOSTMETH_00667"/>
<comment type="caution">
    <text evidence="1">The sequence shown here is derived from an EMBL/GenBank/DDBJ whole genome shotgun (WGS) entry which is preliminary data.</text>
</comment>
<name>C0EA13_9FIRM</name>
<evidence type="ECO:0008006" key="3">
    <source>
        <dbReference type="Google" id="ProtNLM"/>
    </source>
</evidence>
<proteinExistence type="predicted"/>
<dbReference type="eggNOG" id="ENOG5032Y6E">
    <property type="taxonomic scope" value="Bacteria"/>
</dbReference>
<dbReference type="HOGENOM" id="CLU_173118_0_0_9"/>
<protein>
    <recommendedName>
        <fullName evidence="3">DUF370 domain-containing protein</fullName>
    </recommendedName>
</protein>
<sequence length="85" mass="9456">MYVHLGETTVVRAENILGIFDLDNTSVSKHTRDFLGRAEKAGQVTNVSYELPRSFIVCVEQGKTRVYISQISTATLKLRAAKALQ</sequence>
<reference evidence="1 2" key="2">
    <citation type="submission" date="2009-02" db="EMBL/GenBank/DDBJ databases">
        <title>Draft genome sequence of Clostridium methylpentosum (DSM 5476).</title>
        <authorList>
            <person name="Sudarsanam P."/>
            <person name="Ley R."/>
            <person name="Guruge J."/>
            <person name="Turnbaugh P.J."/>
            <person name="Mahowald M."/>
            <person name="Liep D."/>
            <person name="Gordon J."/>
        </authorList>
    </citation>
    <scope>NUCLEOTIDE SEQUENCE [LARGE SCALE GENOMIC DNA]</scope>
    <source>
        <strain evidence="1 2">DSM 5476</strain>
    </source>
</reference>
<dbReference type="EMBL" id="ACEC01000026">
    <property type="protein sequence ID" value="EEG31632.1"/>
    <property type="molecule type" value="Genomic_DNA"/>
</dbReference>
<organism evidence="1 2">
    <name type="scientific">[Clostridium] methylpentosum DSM 5476</name>
    <dbReference type="NCBI Taxonomy" id="537013"/>
    <lineage>
        <taxon>Bacteria</taxon>
        <taxon>Bacillati</taxon>
        <taxon>Bacillota</taxon>
        <taxon>Clostridia</taxon>
        <taxon>Eubacteriales</taxon>
        <taxon>Oscillospiraceae</taxon>
        <taxon>Oscillospiraceae incertae sedis</taxon>
    </lineage>
</organism>